<dbReference type="Proteomes" id="UP000002430">
    <property type="component" value="Chromosome"/>
</dbReference>
<gene>
    <name evidence="3" type="primary">flgJ</name>
    <name evidence="3" type="ordered locus">LI0745</name>
</gene>
<dbReference type="RefSeq" id="WP_011526828.1">
    <property type="nucleotide sequence ID" value="NC_008011.1"/>
</dbReference>
<feature type="region of interest" description="Disordered" evidence="1">
    <location>
        <begin position="186"/>
        <end position="227"/>
    </location>
</feature>
<dbReference type="KEGG" id="lip:LI0745"/>
<evidence type="ECO:0000259" key="2">
    <source>
        <dbReference type="Pfam" id="PF10135"/>
    </source>
</evidence>
<dbReference type="HOGENOM" id="CLU_1141140_0_0_7"/>
<protein>
    <submittedName>
        <fullName evidence="3">Membrane proteins related to metalloendopeptidases</fullName>
    </submittedName>
</protein>
<keyword evidence="4" id="KW-1185">Reference proteome</keyword>
<dbReference type="Pfam" id="PF10135">
    <property type="entry name" value="Rod-binding"/>
    <property type="match status" value="1"/>
</dbReference>
<evidence type="ECO:0000313" key="3">
    <source>
        <dbReference type="EMBL" id="CAJ54799.1"/>
    </source>
</evidence>
<evidence type="ECO:0000256" key="1">
    <source>
        <dbReference type="SAM" id="MobiDB-lite"/>
    </source>
</evidence>
<accession>Q1MQC8</accession>
<reference evidence="3 4" key="1">
    <citation type="submission" date="2005-11" db="EMBL/GenBank/DDBJ databases">
        <title>The complete genome sequence of Lawsonia intracellularis: the causative agent of proliferative enteropathy.</title>
        <authorList>
            <person name="Kaur K."/>
            <person name="Zhang Q."/>
            <person name="Beckler D."/>
            <person name="Munir S."/>
            <person name="Li L."/>
            <person name="Kinsley K."/>
            <person name="Herron L."/>
            <person name="Peterson A."/>
            <person name="May B."/>
            <person name="Singh S."/>
            <person name="Gebhart C."/>
            <person name="Kapur V."/>
        </authorList>
    </citation>
    <scope>NUCLEOTIDE SEQUENCE [LARGE SCALE GENOMIC DNA]</scope>
    <source>
        <strain evidence="3 4">PHE/MN1-00</strain>
    </source>
</reference>
<dbReference type="InterPro" id="IPR019301">
    <property type="entry name" value="Flagellar_prot_FlgJ_N"/>
</dbReference>
<dbReference type="EMBL" id="AM180252">
    <property type="protein sequence ID" value="CAJ54799.1"/>
    <property type="molecule type" value="Genomic_DNA"/>
</dbReference>
<feature type="domain" description="Flagellar protein FlgJ N-terminal" evidence="2">
    <location>
        <begin position="62"/>
        <end position="109"/>
    </location>
</feature>
<evidence type="ECO:0000313" key="4">
    <source>
        <dbReference type="Proteomes" id="UP000002430"/>
    </source>
</evidence>
<dbReference type="STRING" id="363253.LI0745"/>
<dbReference type="AlphaFoldDB" id="Q1MQC8"/>
<feature type="compositionally biased region" description="Polar residues" evidence="1">
    <location>
        <begin position="191"/>
        <end position="227"/>
    </location>
</feature>
<dbReference type="eggNOG" id="COG3951">
    <property type="taxonomic scope" value="Bacteria"/>
</dbReference>
<proteinExistence type="predicted"/>
<sequence length="227" mass="25215">MINPIDPSLAQNSAEEQNLKEIKRKADKEIQNLDPNAAAAKEKKLREAAEGFEAIFIQQMWQSMRASLPKEGIMHSREEQFWQGMYDQELGKSMASAGGIGLADMMMAQLSKKLENASEVTAESMHRTPLDIKPVPLIEEKAPQELKPTNKKLEHIYNGELSQHNSSIKNNTKPSTTTNTLTPVEEALNEFSKQIKTPSSTPTENITSSDSNTKPPIISNTVTIPKN</sequence>
<dbReference type="OrthoDB" id="9796740at2"/>
<organism evidence="3 4">
    <name type="scientific">Lawsonia intracellularis (strain PHE/MN1-00)</name>
    <dbReference type="NCBI Taxonomy" id="363253"/>
    <lineage>
        <taxon>Bacteria</taxon>
        <taxon>Pseudomonadati</taxon>
        <taxon>Thermodesulfobacteriota</taxon>
        <taxon>Desulfovibrionia</taxon>
        <taxon>Desulfovibrionales</taxon>
        <taxon>Desulfovibrionaceae</taxon>
        <taxon>Lawsonia</taxon>
    </lineage>
</organism>
<name>Q1MQC8_LAWIP</name>